<organism evidence="2 3">
    <name type="scientific">Hemiselmis andersenii</name>
    <name type="common">Cryptophyte alga</name>
    <dbReference type="NCBI Taxonomy" id="464988"/>
    <lineage>
        <taxon>Eukaryota</taxon>
        <taxon>Cryptophyceae</taxon>
        <taxon>Cryptomonadales</taxon>
        <taxon>Hemiselmidaceae</taxon>
        <taxon>Hemiselmis</taxon>
    </lineage>
</organism>
<evidence type="ECO:0000313" key="3">
    <source>
        <dbReference type="Proteomes" id="UP000243127"/>
    </source>
</evidence>
<keyword evidence="2" id="KW-0542">Nucleomorph</keyword>
<keyword evidence="1" id="KW-0812">Transmembrane</keyword>
<keyword evidence="1" id="KW-1133">Transmembrane helix</keyword>
<geneLocation type="nucleomorph" evidence="2"/>
<evidence type="ECO:0000313" key="2">
    <source>
        <dbReference type="EMBL" id="ABW98282.1"/>
    </source>
</evidence>
<accession>A9BL99</accession>
<dbReference type="AlphaFoldDB" id="A9BL99"/>
<reference evidence="2 3" key="1">
    <citation type="journal article" date="2007" name="Proc. Natl. Acad. Sci. U.S.A.">
        <title>Nucleomorph genome of Hemiselmis andersenii reveals complete intron loss and compaction as a driver of protein structure and function.</title>
        <authorList>
            <person name="Lane C.E."/>
            <person name="van den Heuvel K."/>
            <person name="Kozera C."/>
            <person name="Curtis B.A."/>
            <person name="Parsons B.J."/>
            <person name="Bowman S."/>
            <person name="Archibald J.M."/>
        </authorList>
    </citation>
    <scope>NUCLEOTIDE SEQUENCE [LARGE SCALE GENOMIC DNA]</scope>
    <source>
        <strain evidence="2 3">CCMP644</strain>
    </source>
</reference>
<dbReference type="RefSeq" id="XP_001712607.1">
    <property type="nucleotide sequence ID" value="XM_001712555.1"/>
</dbReference>
<feature type="transmembrane region" description="Helical" evidence="1">
    <location>
        <begin position="105"/>
        <end position="127"/>
    </location>
</feature>
<protein>
    <submittedName>
        <fullName evidence="2">Uncharacterized protein</fullName>
    </submittedName>
</protein>
<evidence type="ECO:0000256" key="1">
    <source>
        <dbReference type="SAM" id="Phobius"/>
    </source>
</evidence>
<dbReference type="Proteomes" id="UP000243127">
    <property type="component" value="Nucleomorph 3"/>
</dbReference>
<name>A9BL99_HEMAN</name>
<sequence>MKYKKKYYWKEKFIFLYKNFLKLKDFLNLEKDFFMFKFSKKYEKRFFKISKEAEKPTDFHLRSGSLIFFDFDLVRLYLENFIFELKLFPNHSKKNLFKISKKHNFFFFIGSISQIFILVPCHNYPIFKNT</sequence>
<dbReference type="EMBL" id="CP000883">
    <property type="protein sequence ID" value="ABW98282.1"/>
    <property type="molecule type" value="Genomic_DNA"/>
</dbReference>
<gene>
    <name evidence="2" type="ORF">HAN_3g480</name>
</gene>
<dbReference type="GeneID" id="5739404"/>
<keyword evidence="1" id="KW-0472">Membrane</keyword>
<proteinExistence type="predicted"/>